<sequence>MNGDVKLHFVPTEYQLAVLFTKLLDEKRFNQLISELGMLNPDNISYTTISAAKITALLENISARTEKEDPLKNLATSPWPSIFLSAQGDLMHPASHLQHRVLHLRGRKTCRIPSSKRDDSHLLPPPLAGYLLLIRDYSHMTKKVPFSPPTSSPYWPISTILQRTEPMSQVEIGYHLRGRKPASLLICRLCIIASTSCFLDMHLLRGRNISDQNLNLVMIAVVSFIRDRSIPIQDLYSTQE</sequence>
<name>A0AA38SF13_9ASTR</name>
<reference evidence="1" key="1">
    <citation type="submission" date="2023-03" db="EMBL/GenBank/DDBJ databases">
        <title>Chromosome-scale reference genome and RAD-based genetic map of yellow starthistle (Centaurea solstitialis) reveal putative structural variation and QTLs associated with invader traits.</title>
        <authorList>
            <person name="Reatini B."/>
            <person name="Cang F.A."/>
            <person name="Jiang Q."/>
            <person name="Mckibben M.T.W."/>
            <person name="Barker M.S."/>
            <person name="Rieseberg L.H."/>
            <person name="Dlugosch K.M."/>
        </authorList>
    </citation>
    <scope>NUCLEOTIDE SEQUENCE</scope>
    <source>
        <strain evidence="1">CAN-66</strain>
        <tissue evidence="1">Leaf</tissue>
    </source>
</reference>
<proteinExistence type="predicted"/>
<dbReference type="Proteomes" id="UP001172457">
    <property type="component" value="Chromosome 7"/>
</dbReference>
<keyword evidence="2" id="KW-1185">Reference proteome</keyword>
<accession>A0AA38SF13</accession>
<gene>
    <name evidence="1" type="ORF">OSB04_028081</name>
</gene>
<evidence type="ECO:0000313" key="1">
    <source>
        <dbReference type="EMBL" id="KAJ9541575.1"/>
    </source>
</evidence>
<dbReference type="AlphaFoldDB" id="A0AA38SF13"/>
<comment type="caution">
    <text evidence="1">The sequence shown here is derived from an EMBL/GenBank/DDBJ whole genome shotgun (WGS) entry which is preliminary data.</text>
</comment>
<protein>
    <submittedName>
        <fullName evidence="1">Uncharacterized protein</fullName>
    </submittedName>
</protein>
<dbReference type="EMBL" id="JARYMX010000007">
    <property type="protein sequence ID" value="KAJ9541575.1"/>
    <property type="molecule type" value="Genomic_DNA"/>
</dbReference>
<organism evidence="1 2">
    <name type="scientific">Centaurea solstitialis</name>
    <name type="common">yellow star-thistle</name>
    <dbReference type="NCBI Taxonomy" id="347529"/>
    <lineage>
        <taxon>Eukaryota</taxon>
        <taxon>Viridiplantae</taxon>
        <taxon>Streptophyta</taxon>
        <taxon>Embryophyta</taxon>
        <taxon>Tracheophyta</taxon>
        <taxon>Spermatophyta</taxon>
        <taxon>Magnoliopsida</taxon>
        <taxon>eudicotyledons</taxon>
        <taxon>Gunneridae</taxon>
        <taxon>Pentapetalae</taxon>
        <taxon>asterids</taxon>
        <taxon>campanulids</taxon>
        <taxon>Asterales</taxon>
        <taxon>Asteraceae</taxon>
        <taxon>Carduoideae</taxon>
        <taxon>Cardueae</taxon>
        <taxon>Centaureinae</taxon>
        <taxon>Centaurea</taxon>
    </lineage>
</organism>
<evidence type="ECO:0000313" key="2">
    <source>
        <dbReference type="Proteomes" id="UP001172457"/>
    </source>
</evidence>